<evidence type="ECO:0000313" key="1">
    <source>
        <dbReference type="EMBL" id="AKA24782.1"/>
    </source>
</evidence>
<organism evidence="1 2">
    <name type="scientific">Pseudomonas chlororaphis</name>
    <dbReference type="NCBI Taxonomy" id="587753"/>
    <lineage>
        <taxon>Bacteria</taxon>
        <taxon>Pseudomonadati</taxon>
        <taxon>Pseudomonadota</taxon>
        <taxon>Gammaproteobacteria</taxon>
        <taxon>Pseudomonadales</taxon>
        <taxon>Pseudomonadaceae</taxon>
        <taxon>Pseudomonas</taxon>
    </lineage>
</organism>
<protein>
    <submittedName>
        <fullName evidence="1">Uncharacterized protein</fullName>
    </submittedName>
</protein>
<evidence type="ECO:0000313" key="2">
    <source>
        <dbReference type="Proteomes" id="UP000032748"/>
    </source>
</evidence>
<reference evidence="1 2" key="1">
    <citation type="journal article" date="2015" name="Mol. Plant Microbe Interact.">
        <title>Comparative Genomic Analysis of Pseudomonas chlororaphis PCL1606 Reveals New Insight into Antifungal Compounds Involved in Biocontrol.</title>
        <authorList>
            <person name="Calderon C.E."/>
            <person name="Ramos C."/>
            <person name="de Vicente A."/>
            <person name="Cazorla F.M."/>
        </authorList>
    </citation>
    <scope>NUCLEOTIDE SEQUENCE [LARGE SCALE GENOMIC DNA]</scope>
    <source>
        <strain evidence="1 2">PCL1606</strain>
    </source>
</reference>
<gene>
    <name evidence="1" type="ORF">PCL1606_33310</name>
</gene>
<dbReference type="PATRIC" id="fig|587753.10.peg.3321"/>
<dbReference type="Proteomes" id="UP000032748">
    <property type="component" value="Chromosome"/>
</dbReference>
<sequence>MPISQAKAIACRSEACSRWSLTVARIDWVNASTLGTMSGFFATGSSPCNGL</sequence>
<accession>A0A0D5Y1A9</accession>
<name>A0A0D5Y1A9_9PSED</name>
<proteinExistence type="predicted"/>
<dbReference type="KEGG" id="pcz:PCL1606_33310"/>
<dbReference type="AlphaFoldDB" id="A0A0D5Y1A9"/>
<dbReference type="EMBL" id="CP011110">
    <property type="protein sequence ID" value="AKA24782.1"/>
    <property type="molecule type" value="Genomic_DNA"/>
</dbReference>